<dbReference type="AlphaFoldDB" id="A0A1X2G370"/>
<dbReference type="EMBL" id="MCGT01000054">
    <property type="protein sequence ID" value="ORX43534.1"/>
    <property type="molecule type" value="Genomic_DNA"/>
</dbReference>
<dbReference type="OrthoDB" id="2404656at2759"/>
<keyword evidence="2" id="KW-1185">Reference proteome</keyword>
<comment type="caution">
    <text evidence="1">The sequence shown here is derived from an EMBL/GenBank/DDBJ whole genome shotgun (WGS) entry which is preliminary data.</text>
</comment>
<sequence>MDVSRIDITTIESLAPIMTIVAPYNPTISPDYLHDLQNIRMAHASLFTLRQFPTAYALLMDVLEQPLVDIPAWIWTYKFDKGGTSSTEQQLIQTIRFILTDYVNNCTSAQVAPCFDIGERRFLGEYVLPIFKSLARQTGTLCFNWCEVQLKQQTYQSRVMINAGQLDGMNLRFVDGLGIDVNGNERLVLEISGGHATDNHQHASDDTLKIIHSLMCILKGDAQNHINASFTTYRRIKAFGVQTVKDTVILSEMMLADNFKYVYKEIMTATVPVNDNHRCKWLPMFDLLAYLILQLDEQLAHIKRLQEEHSGRHPVDMHDLLFSALCYQQQDV</sequence>
<reference evidence="1 2" key="1">
    <citation type="submission" date="2016-07" db="EMBL/GenBank/DDBJ databases">
        <title>Pervasive Adenine N6-methylation of Active Genes in Fungi.</title>
        <authorList>
            <consortium name="DOE Joint Genome Institute"/>
            <person name="Mondo S.J."/>
            <person name="Dannebaum R.O."/>
            <person name="Kuo R.C."/>
            <person name="Labutti K."/>
            <person name="Haridas S."/>
            <person name="Kuo A."/>
            <person name="Salamov A."/>
            <person name="Ahrendt S.R."/>
            <person name="Lipzen A."/>
            <person name="Sullivan W."/>
            <person name="Andreopoulos W.B."/>
            <person name="Clum A."/>
            <person name="Lindquist E."/>
            <person name="Daum C."/>
            <person name="Ramamoorthy G.K."/>
            <person name="Gryganskyi A."/>
            <person name="Culley D."/>
            <person name="Magnuson J.K."/>
            <person name="James T.Y."/>
            <person name="O'Malley M.A."/>
            <person name="Stajich J.E."/>
            <person name="Spatafora J.W."/>
            <person name="Visel A."/>
            <person name="Grigoriev I.V."/>
        </authorList>
    </citation>
    <scope>NUCLEOTIDE SEQUENCE [LARGE SCALE GENOMIC DNA]</scope>
    <source>
        <strain evidence="1 2">NRRL 3301</strain>
    </source>
</reference>
<name>A0A1X2G370_9FUNG</name>
<protein>
    <submittedName>
        <fullName evidence="1">Uncharacterized protein</fullName>
    </submittedName>
</protein>
<organism evidence="1 2">
    <name type="scientific">Hesseltinella vesiculosa</name>
    <dbReference type="NCBI Taxonomy" id="101127"/>
    <lineage>
        <taxon>Eukaryota</taxon>
        <taxon>Fungi</taxon>
        <taxon>Fungi incertae sedis</taxon>
        <taxon>Mucoromycota</taxon>
        <taxon>Mucoromycotina</taxon>
        <taxon>Mucoromycetes</taxon>
        <taxon>Mucorales</taxon>
        <taxon>Cunninghamellaceae</taxon>
        <taxon>Hesseltinella</taxon>
    </lineage>
</organism>
<evidence type="ECO:0000313" key="2">
    <source>
        <dbReference type="Proteomes" id="UP000242146"/>
    </source>
</evidence>
<accession>A0A1X2G370</accession>
<proteinExistence type="predicted"/>
<evidence type="ECO:0000313" key="1">
    <source>
        <dbReference type="EMBL" id="ORX43534.1"/>
    </source>
</evidence>
<dbReference type="Proteomes" id="UP000242146">
    <property type="component" value="Unassembled WGS sequence"/>
</dbReference>
<gene>
    <name evidence="1" type="ORF">DM01DRAFT_1295877</name>
</gene>